<dbReference type="Gramene" id="PGSC0003DMT400088345">
    <property type="protein sequence ID" value="PGSC0003DMT400088345"/>
    <property type="gene ID" value="PGSC0003DMG400037916"/>
</dbReference>
<dbReference type="Pfam" id="PF20167">
    <property type="entry name" value="Transposase_32"/>
    <property type="match status" value="1"/>
</dbReference>
<organism evidence="3 4">
    <name type="scientific">Solanum tuberosum</name>
    <name type="common">Potato</name>
    <dbReference type="NCBI Taxonomy" id="4113"/>
    <lineage>
        <taxon>Eukaryota</taxon>
        <taxon>Viridiplantae</taxon>
        <taxon>Streptophyta</taxon>
        <taxon>Embryophyta</taxon>
        <taxon>Tracheophyta</taxon>
        <taxon>Spermatophyta</taxon>
        <taxon>Magnoliopsida</taxon>
        <taxon>eudicotyledons</taxon>
        <taxon>Gunneridae</taxon>
        <taxon>Pentapetalae</taxon>
        <taxon>asterids</taxon>
        <taxon>lamiids</taxon>
        <taxon>Solanales</taxon>
        <taxon>Solanaceae</taxon>
        <taxon>Solanoideae</taxon>
        <taxon>Solaneae</taxon>
        <taxon>Solanum</taxon>
    </lineage>
</organism>
<reference evidence="3" key="2">
    <citation type="submission" date="2015-06" db="UniProtKB">
        <authorList>
            <consortium name="EnsemblPlants"/>
        </authorList>
    </citation>
    <scope>IDENTIFICATION</scope>
    <source>
        <strain evidence="3">DM1-3 516 R44</strain>
    </source>
</reference>
<dbReference type="InterPro" id="IPR046796">
    <property type="entry name" value="Transposase_32_dom"/>
</dbReference>
<sequence length="337" mass="36893">MDRRSTYELYHVSKESSGHHRKGQVVPDVVTASQSDEEDALIGSQVVFASGSESASTFGFASSSATGSSSHGRAVSSDDATSAGIFQCHQTPTLLRLLRSLIDSVLRASDGEPTEWVNTPTLGIKKAILNFVAKFFWLLVRNRVSHTQADNVLTWDRAVMVAALVAGFEIDFARMLIAEIHERAFKASTTYPFPCLIFQLCRDSGVPANVAAPHREPQIDLPLLGAYLVADVEQMEGADPTPPATTDDAPASQTQSASQTPSLSRATSSTGSAILPFAHVQKLEAQIATLLQHVKPWMQRSISESETRMERRIKHMMNLKVQAINKYRDSIELRVLE</sequence>
<name>M1DFS1_SOLTU</name>
<dbReference type="HOGENOM" id="CLU_824882_0_0_1"/>
<evidence type="ECO:0000313" key="4">
    <source>
        <dbReference type="Proteomes" id="UP000011115"/>
    </source>
</evidence>
<dbReference type="AlphaFoldDB" id="M1DFS1"/>
<proteinExistence type="predicted"/>
<evidence type="ECO:0000259" key="2">
    <source>
        <dbReference type="Pfam" id="PF20167"/>
    </source>
</evidence>
<keyword evidence="4" id="KW-1185">Reference proteome</keyword>
<evidence type="ECO:0000313" key="3">
    <source>
        <dbReference type="EnsemblPlants" id="PGSC0003DMT400088345"/>
    </source>
</evidence>
<protein>
    <submittedName>
        <fullName evidence="3">Integrase core domain containing protein</fullName>
    </submittedName>
</protein>
<feature type="compositionally biased region" description="Low complexity" evidence="1">
    <location>
        <begin position="244"/>
        <end position="262"/>
    </location>
</feature>
<evidence type="ECO:0000256" key="1">
    <source>
        <dbReference type="SAM" id="MobiDB-lite"/>
    </source>
</evidence>
<dbReference type="InParanoid" id="M1DFS1"/>
<dbReference type="PaxDb" id="4113-PGSC0003DMT400088345"/>
<feature type="region of interest" description="Disordered" evidence="1">
    <location>
        <begin position="236"/>
        <end position="267"/>
    </location>
</feature>
<feature type="domain" description="Putative plant transposon protein" evidence="2">
    <location>
        <begin position="108"/>
        <end position="207"/>
    </location>
</feature>
<reference evidence="4" key="1">
    <citation type="journal article" date="2011" name="Nature">
        <title>Genome sequence and analysis of the tuber crop potato.</title>
        <authorList>
            <consortium name="The Potato Genome Sequencing Consortium"/>
        </authorList>
    </citation>
    <scope>NUCLEOTIDE SEQUENCE [LARGE SCALE GENOMIC DNA]</scope>
    <source>
        <strain evidence="4">cv. DM1-3 516 R44</strain>
    </source>
</reference>
<dbReference type="Proteomes" id="UP000011115">
    <property type="component" value="Unassembled WGS sequence"/>
</dbReference>
<accession>M1DFS1</accession>
<dbReference type="EnsemblPlants" id="PGSC0003DMT400088345">
    <property type="protein sequence ID" value="PGSC0003DMT400088345"/>
    <property type="gene ID" value="PGSC0003DMG400037916"/>
</dbReference>